<organism evidence="2 3">
    <name type="scientific">Lecanosticta acicola</name>
    <dbReference type="NCBI Taxonomy" id="111012"/>
    <lineage>
        <taxon>Eukaryota</taxon>
        <taxon>Fungi</taxon>
        <taxon>Dikarya</taxon>
        <taxon>Ascomycota</taxon>
        <taxon>Pezizomycotina</taxon>
        <taxon>Dothideomycetes</taxon>
        <taxon>Dothideomycetidae</taxon>
        <taxon>Mycosphaerellales</taxon>
        <taxon>Mycosphaerellaceae</taxon>
        <taxon>Lecanosticta</taxon>
    </lineage>
</organism>
<dbReference type="EMBL" id="CAVMBE010000013">
    <property type="protein sequence ID" value="CAK3924750.1"/>
    <property type="molecule type" value="Genomic_DNA"/>
</dbReference>
<proteinExistence type="predicted"/>
<reference evidence="2" key="1">
    <citation type="submission" date="2023-11" db="EMBL/GenBank/DDBJ databases">
        <authorList>
            <person name="Alioto T."/>
            <person name="Alioto T."/>
            <person name="Gomez Garrido J."/>
        </authorList>
    </citation>
    <scope>NUCLEOTIDE SEQUENCE</scope>
</reference>
<dbReference type="Proteomes" id="UP001296104">
    <property type="component" value="Unassembled WGS sequence"/>
</dbReference>
<protein>
    <submittedName>
        <fullName evidence="2">Uncharacterized protein</fullName>
    </submittedName>
</protein>
<keyword evidence="3" id="KW-1185">Reference proteome</keyword>
<evidence type="ECO:0000256" key="1">
    <source>
        <dbReference type="SAM" id="MobiDB-lite"/>
    </source>
</evidence>
<dbReference type="AlphaFoldDB" id="A0AAI8YVM7"/>
<sequence>MAMRQAFLPAAATRSLSSSIRARNMVKIACYSTNPPDHAEDPSPKSQSITGGKHRRHVARGVNLTSAASQPEVSQVHFEVVSKPGFHGQTEVELNLHGILDRLRSVLGDIPYGRTESTLSRTPLRVLPALNPKVRGSTITFKVFNGSQEQHEKVVAELEALPGIESARFAGASR</sequence>
<comment type="caution">
    <text evidence="2">The sequence shown here is derived from an EMBL/GenBank/DDBJ whole genome shotgun (WGS) entry which is preliminary data.</text>
</comment>
<accession>A0AAI8YVM7</accession>
<evidence type="ECO:0000313" key="2">
    <source>
        <dbReference type="EMBL" id="CAK3924750.1"/>
    </source>
</evidence>
<feature type="region of interest" description="Disordered" evidence="1">
    <location>
        <begin position="33"/>
        <end position="55"/>
    </location>
</feature>
<gene>
    <name evidence="2" type="ORF">LECACI_7A002834</name>
</gene>
<evidence type="ECO:0000313" key="3">
    <source>
        <dbReference type="Proteomes" id="UP001296104"/>
    </source>
</evidence>
<name>A0AAI8YVM7_9PEZI</name>